<evidence type="ECO:0008006" key="2">
    <source>
        <dbReference type="Google" id="ProtNLM"/>
    </source>
</evidence>
<name>A0AB39CXI7_9BURK</name>
<reference evidence="1" key="1">
    <citation type="submission" date="2024-05" db="EMBL/GenBank/DDBJ databases">
        <authorList>
            <person name="Luo Y.-C."/>
            <person name="Nicholds J."/>
            <person name="Mortimer T."/>
            <person name="Maboni G."/>
        </authorList>
    </citation>
    <scope>NUCLEOTIDE SEQUENCE</scope>
    <source>
        <strain evidence="1">151836</strain>
    </source>
</reference>
<dbReference type="EMBL" id="CP158254">
    <property type="protein sequence ID" value="XDJ47187.1"/>
    <property type="molecule type" value="Genomic_DNA"/>
</dbReference>
<proteinExistence type="predicted"/>
<sequence length="97" mass="11011">MGRLVFQVQALVRGYIRKGGKSNRRQQAARMVAFARFCEQQGAADIHGVGARHAIRYWRQHRDLAPATLYNHYRAFCVLWELSGKAGKPPEPITCLS</sequence>
<organism evidence="1">
    <name type="scientific">Castellaniella ginsengisoli</name>
    <dbReference type="NCBI Taxonomy" id="546114"/>
    <lineage>
        <taxon>Bacteria</taxon>
        <taxon>Pseudomonadati</taxon>
        <taxon>Pseudomonadota</taxon>
        <taxon>Betaproteobacteria</taxon>
        <taxon>Burkholderiales</taxon>
        <taxon>Alcaligenaceae</taxon>
        <taxon>Castellaniella</taxon>
    </lineage>
</organism>
<protein>
    <recommendedName>
        <fullName evidence="2">Integrase</fullName>
    </recommendedName>
</protein>
<evidence type="ECO:0000313" key="1">
    <source>
        <dbReference type="EMBL" id="XDJ47187.1"/>
    </source>
</evidence>
<gene>
    <name evidence="1" type="ORF">ABRZ04_12920</name>
</gene>
<dbReference type="AlphaFoldDB" id="A0AB39CXI7"/>
<accession>A0AB39CXI7</accession>
<dbReference type="RefSeq" id="WP_368639719.1">
    <property type="nucleotide sequence ID" value="NZ_CP158254.1"/>
</dbReference>